<evidence type="ECO:0000313" key="3">
    <source>
        <dbReference type="Proteomes" id="UP000195787"/>
    </source>
</evidence>
<dbReference type="InterPro" id="IPR043129">
    <property type="entry name" value="ATPase_NBD"/>
</dbReference>
<dbReference type="HAMAP" id="MF_01270">
    <property type="entry name" value="AnhMurNAc_kinase"/>
    <property type="match status" value="1"/>
</dbReference>
<dbReference type="InterPro" id="IPR005338">
    <property type="entry name" value="Anhydro_N_Ac-Mur_kinase"/>
</dbReference>
<evidence type="ECO:0000313" key="2">
    <source>
        <dbReference type="EMBL" id="SJM61439.1"/>
    </source>
</evidence>
<comment type="pathway">
    <text evidence="1">Cell wall biogenesis; peptidoglycan recycling.</text>
</comment>
<dbReference type="NCBIfam" id="NF007146">
    <property type="entry name" value="PRK09585.2-6"/>
    <property type="match status" value="1"/>
</dbReference>
<organism evidence="2 3">
    <name type="scientific">Agrococcus casei LMG 22410</name>
    <dbReference type="NCBI Taxonomy" id="1255656"/>
    <lineage>
        <taxon>Bacteria</taxon>
        <taxon>Bacillati</taxon>
        <taxon>Actinomycetota</taxon>
        <taxon>Actinomycetes</taxon>
        <taxon>Micrococcales</taxon>
        <taxon>Microbacteriaceae</taxon>
        <taxon>Agrococcus</taxon>
    </lineage>
</organism>
<dbReference type="PANTHER" id="PTHR30605:SF0">
    <property type="entry name" value="ANHYDRO-N-ACETYLMURAMIC ACID KINASE"/>
    <property type="match status" value="1"/>
</dbReference>
<comment type="function">
    <text evidence="1">Catalyzes the specific phosphorylation of 1,6-anhydro-N-acetylmuramic acid (anhMurNAc) with the simultaneous cleavage of the 1,6-anhydro ring, generating MurNAc-6-P. Is required for the utilization of anhMurNAc either imported from the medium or derived from its own cell wall murein, and thus plays a role in cell wall recycling.</text>
</comment>
<dbReference type="EC" id="2.7.1.170" evidence="1"/>
<feature type="binding site" evidence="1">
    <location>
        <begin position="14"/>
        <end position="21"/>
    </location>
    <ligand>
        <name>ATP</name>
        <dbReference type="ChEBI" id="CHEBI:30616"/>
    </ligand>
</feature>
<dbReference type="GO" id="GO:0006040">
    <property type="term" value="P:amino sugar metabolic process"/>
    <property type="evidence" value="ECO:0007669"/>
    <property type="project" value="InterPro"/>
</dbReference>
<dbReference type="PANTHER" id="PTHR30605">
    <property type="entry name" value="ANHYDRO-N-ACETYLMURAMIC ACID KINASE"/>
    <property type="match status" value="1"/>
</dbReference>
<keyword evidence="1 2" id="KW-0808">Transferase</keyword>
<comment type="similarity">
    <text evidence="1">Belongs to the anhydro-N-acetylmuramic acid kinase family.</text>
</comment>
<dbReference type="Proteomes" id="UP000195787">
    <property type="component" value="Unassembled WGS sequence"/>
</dbReference>
<keyword evidence="1" id="KW-0119">Carbohydrate metabolism</keyword>
<dbReference type="EMBL" id="FUHU01000035">
    <property type="protein sequence ID" value="SJM61439.1"/>
    <property type="molecule type" value="Genomic_DNA"/>
</dbReference>
<dbReference type="Gene3D" id="3.30.420.40">
    <property type="match status" value="2"/>
</dbReference>
<comment type="pathway">
    <text evidence="1">Amino-sugar metabolism; 1,6-anhydro-N-acetylmuramate degradation.</text>
</comment>
<keyword evidence="3" id="KW-1185">Reference proteome</keyword>
<keyword evidence="1 2" id="KW-0418">Kinase</keyword>
<reference evidence="2 3" key="1">
    <citation type="submission" date="2017-02" db="EMBL/GenBank/DDBJ databases">
        <authorList>
            <person name="Peterson S.W."/>
        </authorList>
    </citation>
    <scope>NUCLEOTIDE SEQUENCE [LARGE SCALE GENOMIC DNA]</scope>
    <source>
        <strain evidence="2 3">LMG 22410</strain>
    </source>
</reference>
<evidence type="ECO:0000256" key="1">
    <source>
        <dbReference type="HAMAP-Rule" id="MF_01270"/>
    </source>
</evidence>
<protein>
    <recommendedName>
        <fullName evidence="1">Anhydro-N-acetylmuramic acid kinase</fullName>
        <ecNumber evidence="1">2.7.1.170</ecNumber>
    </recommendedName>
    <alternativeName>
        <fullName evidence="1">AnhMurNAc kinase</fullName>
    </alternativeName>
</protein>
<dbReference type="SUPFAM" id="SSF53067">
    <property type="entry name" value="Actin-like ATPase domain"/>
    <property type="match status" value="1"/>
</dbReference>
<dbReference type="GO" id="GO:0016301">
    <property type="term" value="F:kinase activity"/>
    <property type="evidence" value="ECO:0007669"/>
    <property type="project" value="UniProtKB-KW"/>
</dbReference>
<keyword evidence="1" id="KW-0067">ATP-binding</keyword>
<proteinExistence type="inferred from homology"/>
<dbReference type="GeneID" id="303173101"/>
<name>A0A1R4FZU3_9MICO</name>
<dbReference type="RefSeq" id="WP_234988504.1">
    <property type="nucleotide sequence ID" value="NZ_FUHU01000035.1"/>
</dbReference>
<comment type="catalytic activity">
    <reaction evidence="1">
        <text>1,6-anhydro-N-acetyl-beta-muramate + ATP + H2O = N-acetyl-D-muramate 6-phosphate + ADP + H(+)</text>
        <dbReference type="Rhea" id="RHEA:24952"/>
        <dbReference type="ChEBI" id="CHEBI:15377"/>
        <dbReference type="ChEBI" id="CHEBI:15378"/>
        <dbReference type="ChEBI" id="CHEBI:30616"/>
        <dbReference type="ChEBI" id="CHEBI:58690"/>
        <dbReference type="ChEBI" id="CHEBI:58722"/>
        <dbReference type="ChEBI" id="CHEBI:456216"/>
        <dbReference type="EC" id="2.7.1.170"/>
    </reaction>
</comment>
<dbReference type="GO" id="GO:0005524">
    <property type="term" value="F:ATP binding"/>
    <property type="evidence" value="ECO:0007669"/>
    <property type="project" value="UniProtKB-UniRule"/>
</dbReference>
<keyword evidence="1" id="KW-0547">Nucleotide-binding</keyword>
<dbReference type="GO" id="GO:0097175">
    <property type="term" value="P:1,6-anhydro-N-acetyl-beta-muramic acid catabolic process"/>
    <property type="evidence" value="ECO:0007669"/>
    <property type="project" value="UniProtKB-UniRule"/>
</dbReference>
<dbReference type="GO" id="GO:0016773">
    <property type="term" value="F:phosphotransferase activity, alcohol group as acceptor"/>
    <property type="evidence" value="ECO:0007669"/>
    <property type="project" value="UniProtKB-UniRule"/>
</dbReference>
<accession>A0A1R4FZU3</accession>
<dbReference type="AlphaFoldDB" id="A0A1R4FZU3"/>
<gene>
    <name evidence="1" type="primary">anmK</name>
    <name evidence="2" type="ORF">CZ674_07710</name>
</gene>
<dbReference type="Pfam" id="PF03702">
    <property type="entry name" value="AnmK"/>
    <property type="match status" value="1"/>
</dbReference>
<sequence>MSEQGMSVLGLISGTSHDGIDAAVVDFEQRGSQLHATVVAADSQQYEPELRQAIIALLPPNQTTIDAVTMADTRIGQAFALVAADMQRRFDGIDLVVSHGQTVFHWVEGQTARGTLQLGQPAWIAEATGLTVVSDIRARDIAAGGQGAPLASTIDALVGGSRPGVTGLLNLGGIANVTVVGEQVRAWDTGPANALVDAVVLDRGLHASGYDDGGAIAASGTVDQVLLQRMFAHEYFGLAAPKSTGKEVFNLDFVEGALDGLSVSDADLVATLTELSAQTVADAVRGEGLAELFASGGGVHNAAFMARLEQLLPDVRIASSSELGLEPDSKEAVLMALLGWLTAHGHAGSVASATGAARASVLGSITPGVHPLSLSAGPAPTSLVIQGAADA</sequence>
<dbReference type="UniPathway" id="UPA00343"/>
<dbReference type="UniPathway" id="UPA00544"/>
<dbReference type="GO" id="GO:0009254">
    <property type="term" value="P:peptidoglycan turnover"/>
    <property type="evidence" value="ECO:0007669"/>
    <property type="project" value="UniProtKB-UniRule"/>
</dbReference>